<dbReference type="SUPFAM" id="SSF57756">
    <property type="entry name" value="Retrovirus zinc finger-like domains"/>
    <property type="match status" value="1"/>
</dbReference>
<dbReference type="PANTHER" id="PTHR42648">
    <property type="entry name" value="TRANSPOSASE, PUTATIVE-RELATED"/>
    <property type="match status" value="1"/>
</dbReference>
<gene>
    <name evidence="7" type="ORF">V5N11_003446</name>
</gene>
<protein>
    <submittedName>
        <fullName evidence="7">Retrovirus-related Pol polyprotein from transposon TNT 1-94</fullName>
    </submittedName>
</protein>
<dbReference type="CDD" id="cd09272">
    <property type="entry name" value="RNase_HI_RT_Ty1"/>
    <property type="match status" value="1"/>
</dbReference>
<sequence>MSNPHSSFSLRSVLEKEKLNGSNFLEWYRNLRIVLKQEKKEYVLEKDLPEKPKSNLPHAERNAWEKHASDRVDVSCLMLATMNSDLQKQYENVESPIEMITSLKGMFREQARTERYQTVKTLIECKLPKDSPVSPHVIKMMGYIDNLAKLDCPISQELATDLILQSLPSSYDQFVMNYNMNNLTKTLTELHGMLKSAEPNIKKDTPNVLMVQGGKKFKKQGKNKGNGKAIWVENPSKSGPSPKSKPGPSGKDKCHYCNGFGHWKRNCNKYLEDLKKKKTFETSSSGIYVIEVNVATSGSTSWVLDTGCGAHICVNMQGLSNSRALEKGQVDLRVGNGARVAALAVGTFHLSLPSGMVLELNNCYYVPAISRNIISISCLDLEGFHFSIKDKCCSFDRHDIYYGSGPLENGLYVLNQEVPVYNISTKRFKSNDSNPTFLWHCRLGHINQKRIQKLHSDGLLNSFDYESYEKCESCLLGKMTKAPFTGQSERASELLGLIHTDVCGPMSLSARGNYQYFITFTDDFSRYGYVYLMKHKSESFEKFKEFQNEVQNQLGKTIKALRSDRGGEYLSQAFSDHLRECGIVSQLTPPGTPQWNGVSERRNRTLLDMVRSMMSHTDLPLSFWGYALETSAFTLNRCPSKSVEKTPYEMWTGKVPNLSFLKIWGCEAYVKRLITDKLGPKSDKCYFVGYPKETKGYYFYNPAESKVFVARNCVFLEREFLSKRNSGSKVQLEEVREPHEIVQPTEEEHQLDLRRVVEPIPVEPEVRRSERTRHEPDRFGVWVTDHHDIFVIENDEPTSYEEAMMGPDSDKWTKAAESEMESMSQNKVWTLVDLPDGVKAIECKWIFKKKIDMDGNIQIYKARLVAKGYKQIHGIDYDETYSPVAMFKSIRILLAIAAYYDYEIWQMDVKTAFLNGNLEEDVYMTQPEGFTDPENAGKVCKLQRSIYGLKQASRSWNLRFDEAIKEFEFVRNEEEPCVYKKTSGSAVAFLVLYVDDILLIGNDIPLLQSIKTWLGSCFSMKDMGEAAYVLGIKIYRDRPNRLIGLSQDTYIDKVLHRFSMHDSKKGFLPMSHGITLSKTQCPSTHDERERMSRIPYASAIGSIMYAMLCTRPDVACALSMTSRYQSDPGESHWTAIKNILKYLRKTKDKFLVYGGNDELVVSGYTDASFRTYKDDFRSQSGFIFCLNGGAVSWKSSKQSTVADSTTEAEYIAASEAAKEAVWIRKFIAELGVVPSISSPVDLYCDNNGAIAQAKEPRSHQKSKHILRRYHLIREIVDRGDVKINRVSTDANVADPLTKPLPRPKHESHTAAVGIRFLKM</sequence>
<feature type="domain" description="Integrase catalytic" evidence="6">
    <location>
        <begin position="479"/>
        <end position="655"/>
    </location>
</feature>
<name>A0ABD1C1P2_CARAN</name>
<accession>A0ABD1C1P2</accession>
<keyword evidence="1" id="KW-0645">Protease</keyword>
<keyword evidence="2" id="KW-0479">Metal-binding</keyword>
<comment type="caution">
    <text evidence="7">The sequence shown here is derived from an EMBL/GenBank/DDBJ whole genome shotgun (WGS) entry which is preliminary data.</text>
</comment>
<dbReference type="Gene3D" id="4.10.60.10">
    <property type="entry name" value="Zinc finger, CCHC-type"/>
    <property type="match status" value="1"/>
</dbReference>
<dbReference type="Pfam" id="PF14223">
    <property type="entry name" value="Retrotran_gag_2"/>
    <property type="match status" value="1"/>
</dbReference>
<evidence type="ECO:0000256" key="5">
    <source>
        <dbReference type="SAM" id="MobiDB-lite"/>
    </source>
</evidence>
<dbReference type="Gene3D" id="3.30.420.10">
    <property type="entry name" value="Ribonuclease H-like superfamily/Ribonuclease H"/>
    <property type="match status" value="1"/>
</dbReference>
<feature type="compositionally biased region" description="Low complexity" evidence="5">
    <location>
        <begin position="235"/>
        <end position="249"/>
    </location>
</feature>
<evidence type="ECO:0000256" key="4">
    <source>
        <dbReference type="ARBA" id="ARBA00022801"/>
    </source>
</evidence>
<dbReference type="PROSITE" id="PS50994">
    <property type="entry name" value="INTEGRASE"/>
    <property type="match status" value="1"/>
</dbReference>
<evidence type="ECO:0000256" key="1">
    <source>
        <dbReference type="ARBA" id="ARBA00022670"/>
    </source>
</evidence>
<dbReference type="Pfam" id="PF07727">
    <property type="entry name" value="RVT_2"/>
    <property type="match status" value="1"/>
</dbReference>
<dbReference type="InterPro" id="IPR036875">
    <property type="entry name" value="Znf_CCHC_sf"/>
</dbReference>
<dbReference type="InterPro" id="IPR001584">
    <property type="entry name" value="Integrase_cat-core"/>
</dbReference>
<evidence type="ECO:0000313" key="8">
    <source>
        <dbReference type="Proteomes" id="UP001558713"/>
    </source>
</evidence>
<dbReference type="InterPro" id="IPR036397">
    <property type="entry name" value="RNaseH_sf"/>
</dbReference>
<dbReference type="Pfam" id="PF13976">
    <property type="entry name" value="gag_pre-integrs"/>
    <property type="match status" value="1"/>
</dbReference>
<dbReference type="InterPro" id="IPR025724">
    <property type="entry name" value="GAG-pre-integrase_dom"/>
</dbReference>
<keyword evidence="3" id="KW-0064">Aspartyl protease</keyword>
<evidence type="ECO:0000259" key="6">
    <source>
        <dbReference type="PROSITE" id="PS50994"/>
    </source>
</evidence>
<dbReference type="GO" id="GO:0046872">
    <property type="term" value="F:metal ion binding"/>
    <property type="evidence" value="ECO:0007669"/>
    <property type="project" value="UniProtKB-KW"/>
</dbReference>
<dbReference type="Pfam" id="PF00665">
    <property type="entry name" value="rve"/>
    <property type="match status" value="1"/>
</dbReference>
<dbReference type="InterPro" id="IPR043502">
    <property type="entry name" value="DNA/RNA_pol_sf"/>
</dbReference>
<evidence type="ECO:0000256" key="2">
    <source>
        <dbReference type="ARBA" id="ARBA00022723"/>
    </source>
</evidence>
<dbReference type="InterPro" id="IPR039537">
    <property type="entry name" value="Retrotran_Ty1/copia-like"/>
</dbReference>
<dbReference type="GO" id="GO:0004190">
    <property type="term" value="F:aspartic-type endopeptidase activity"/>
    <property type="evidence" value="ECO:0007669"/>
    <property type="project" value="UniProtKB-KW"/>
</dbReference>
<organism evidence="7 8">
    <name type="scientific">Cardamine amara subsp. amara</name>
    <dbReference type="NCBI Taxonomy" id="228776"/>
    <lineage>
        <taxon>Eukaryota</taxon>
        <taxon>Viridiplantae</taxon>
        <taxon>Streptophyta</taxon>
        <taxon>Embryophyta</taxon>
        <taxon>Tracheophyta</taxon>
        <taxon>Spermatophyta</taxon>
        <taxon>Magnoliopsida</taxon>
        <taxon>eudicotyledons</taxon>
        <taxon>Gunneridae</taxon>
        <taxon>Pentapetalae</taxon>
        <taxon>rosids</taxon>
        <taxon>malvids</taxon>
        <taxon>Brassicales</taxon>
        <taxon>Brassicaceae</taxon>
        <taxon>Cardamineae</taxon>
        <taxon>Cardamine</taxon>
    </lineage>
</organism>
<dbReference type="InterPro" id="IPR054722">
    <property type="entry name" value="PolX-like_BBD"/>
</dbReference>
<reference evidence="7 8" key="1">
    <citation type="submission" date="2024-04" db="EMBL/GenBank/DDBJ databases">
        <title>Genome assembly C_amara_ONT_v2.</title>
        <authorList>
            <person name="Yant L."/>
            <person name="Moore C."/>
            <person name="Slenker M."/>
        </authorList>
    </citation>
    <scope>NUCLEOTIDE SEQUENCE [LARGE SCALE GENOMIC DNA]</scope>
    <source>
        <tissue evidence="7">Leaf</tissue>
    </source>
</reference>
<dbReference type="SUPFAM" id="SSF53098">
    <property type="entry name" value="Ribonuclease H-like"/>
    <property type="match status" value="1"/>
</dbReference>
<evidence type="ECO:0000313" key="7">
    <source>
        <dbReference type="EMBL" id="KAL1223383.1"/>
    </source>
</evidence>
<dbReference type="InterPro" id="IPR057670">
    <property type="entry name" value="SH3_retrovirus"/>
</dbReference>
<dbReference type="Pfam" id="PF25597">
    <property type="entry name" value="SH3_retrovirus"/>
    <property type="match status" value="1"/>
</dbReference>
<dbReference type="Pfam" id="PF22936">
    <property type="entry name" value="Pol_BBD"/>
    <property type="match status" value="1"/>
</dbReference>
<dbReference type="Proteomes" id="UP001558713">
    <property type="component" value="Unassembled WGS sequence"/>
</dbReference>
<dbReference type="PANTHER" id="PTHR42648:SF27">
    <property type="entry name" value="RNA-DIRECTED DNA POLYMERASE"/>
    <property type="match status" value="1"/>
</dbReference>
<keyword evidence="4" id="KW-0378">Hydrolase</keyword>
<keyword evidence="8" id="KW-1185">Reference proteome</keyword>
<dbReference type="EMBL" id="JBANAX010000074">
    <property type="protein sequence ID" value="KAL1223383.1"/>
    <property type="molecule type" value="Genomic_DNA"/>
</dbReference>
<dbReference type="InterPro" id="IPR013103">
    <property type="entry name" value="RVT_2"/>
</dbReference>
<dbReference type="InterPro" id="IPR012337">
    <property type="entry name" value="RNaseH-like_sf"/>
</dbReference>
<evidence type="ECO:0000256" key="3">
    <source>
        <dbReference type="ARBA" id="ARBA00022750"/>
    </source>
</evidence>
<dbReference type="GO" id="GO:0006508">
    <property type="term" value="P:proteolysis"/>
    <property type="evidence" value="ECO:0007669"/>
    <property type="project" value="UniProtKB-KW"/>
</dbReference>
<dbReference type="SUPFAM" id="SSF56672">
    <property type="entry name" value="DNA/RNA polymerases"/>
    <property type="match status" value="1"/>
</dbReference>
<proteinExistence type="predicted"/>
<feature type="region of interest" description="Disordered" evidence="5">
    <location>
        <begin position="215"/>
        <end position="251"/>
    </location>
</feature>